<dbReference type="InterPro" id="IPR023393">
    <property type="entry name" value="START-like_dom_sf"/>
</dbReference>
<reference evidence="3 4" key="1">
    <citation type="submission" date="2024-01" db="EMBL/GenBank/DDBJ databases">
        <title>Comparative genomics of Cryptococcus and Kwoniella reveals pathogenesis evolution and contrasting modes of karyotype evolution via chromosome fusion or intercentromeric recombination.</title>
        <authorList>
            <person name="Coelho M.A."/>
            <person name="David-Palma M."/>
            <person name="Shea T."/>
            <person name="Bowers K."/>
            <person name="McGinley-Smith S."/>
            <person name="Mohammad A.W."/>
            <person name="Gnirke A."/>
            <person name="Yurkov A.M."/>
            <person name="Nowrousian M."/>
            <person name="Sun S."/>
            <person name="Cuomo C.A."/>
            <person name="Heitman J."/>
        </authorList>
    </citation>
    <scope>NUCLEOTIDE SEQUENCE [LARGE SCALE GENOMIC DNA]</scope>
    <source>
        <strain evidence="3">CBS 11374</strain>
    </source>
</reference>
<sequence length="373" mass="42094">MAPKPVHLDLQPLRPEDIPDSSTDEFDVFLNNHFDMGIKLIDSMANWNHHSTKHDSTVKILNLTTSSSYNDIRKTLGGIKEYWCGRESHHSTRLPQTSKQPTDTTTAPSTHPNTSTNTNTTSKRNSSSFANPSSLIRTFSDKLTSRHSEDHGDSHASHLHGKSTDLNGSALSEQEGGVPVERIPSEVERQALFMSSSPDGIYERFRRGLLEYHSENEREYIESMRESECLHVYRKHVAEVWRLTFKTPPPTNPRTFIVLLLSRELTDNNQAKGERSFMNISLPFEHPDCPPKQGNEKSRVRGKYVSVERVKEIEQGNEVEWRMATSSDAGGNIPRFVTNGSLPNSIAEDVPSFLGWLEKRFPVGGELSSRPIN</sequence>
<dbReference type="Gene3D" id="3.30.530.20">
    <property type="match status" value="1"/>
</dbReference>
<dbReference type="EMBL" id="CP141889">
    <property type="protein sequence ID" value="WRT69650.1"/>
    <property type="molecule type" value="Genomic_DNA"/>
</dbReference>
<organism evidence="3 4">
    <name type="scientific">Kwoniella shivajii</name>
    <dbReference type="NCBI Taxonomy" id="564305"/>
    <lineage>
        <taxon>Eukaryota</taxon>
        <taxon>Fungi</taxon>
        <taxon>Dikarya</taxon>
        <taxon>Basidiomycota</taxon>
        <taxon>Agaricomycotina</taxon>
        <taxon>Tremellomycetes</taxon>
        <taxon>Tremellales</taxon>
        <taxon>Cryptococcaceae</taxon>
        <taxon>Kwoniella</taxon>
    </lineage>
</organism>
<protein>
    <recommendedName>
        <fullName evidence="2">DUF3074 domain-containing protein</fullName>
    </recommendedName>
</protein>
<dbReference type="Pfam" id="PF11274">
    <property type="entry name" value="DUF3074"/>
    <property type="match status" value="1"/>
</dbReference>
<feature type="compositionally biased region" description="Low complexity" evidence="1">
    <location>
        <begin position="101"/>
        <end position="128"/>
    </location>
</feature>
<feature type="domain" description="DUF3074" evidence="2">
    <location>
        <begin position="200"/>
        <end position="357"/>
    </location>
</feature>
<dbReference type="SUPFAM" id="SSF55961">
    <property type="entry name" value="Bet v1-like"/>
    <property type="match status" value="1"/>
</dbReference>
<proteinExistence type="predicted"/>
<gene>
    <name evidence="3" type="ORF">IL334_006640</name>
</gene>
<keyword evidence="4" id="KW-1185">Reference proteome</keyword>
<dbReference type="GeneID" id="87958770"/>
<evidence type="ECO:0000313" key="4">
    <source>
        <dbReference type="Proteomes" id="UP001329825"/>
    </source>
</evidence>
<dbReference type="InterPro" id="IPR024500">
    <property type="entry name" value="DUF3074"/>
</dbReference>
<dbReference type="RefSeq" id="XP_062794389.1">
    <property type="nucleotide sequence ID" value="XM_062938338.1"/>
</dbReference>
<feature type="region of interest" description="Disordered" evidence="1">
    <location>
        <begin position="87"/>
        <end position="182"/>
    </location>
</feature>
<evidence type="ECO:0000256" key="1">
    <source>
        <dbReference type="SAM" id="MobiDB-lite"/>
    </source>
</evidence>
<accession>A0ABZ1D8G0</accession>
<name>A0ABZ1D8G0_9TREE</name>
<dbReference type="Proteomes" id="UP001329825">
    <property type="component" value="Chromosome 9"/>
</dbReference>
<dbReference type="PANTHER" id="PTHR40370:SF1">
    <property type="entry name" value="DUF3074 DOMAIN-CONTAINING PROTEIN"/>
    <property type="match status" value="1"/>
</dbReference>
<feature type="compositionally biased region" description="Basic and acidic residues" evidence="1">
    <location>
        <begin position="139"/>
        <end position="156"/>
    </location>
</feature>
<dbReference type="PANTHER" id="PTHR40370">
    <property type="entry name" value="EXPRESSED PROTEIN"/>
    <property type="match status" value="1"/>
</dbReference>
<evidence type="ECO:0000259" key="2">
    <source>
        <dbReference type="Pfam" id="PF11274"/>
    </source>
</evidence>
<evidence type="ECO:0000313" key="3">
    <source>
        <dbReference type="EMBL" id="WRT69650.1"/>
    </source>
</evidence>